<gene>
    <name evidence="2" type="ORF">BDW02DRAFT_595129</name>
</gene>
<reference evidence="2" key="1">
    <citation type="submission" date="2020-01" db="EMBL/GenBank/DDBJ databases">
        <authorList>
            <consortium name="DOE Joint Genome Institute"/>
            <person name="Haridas S."/>
            <person name="Albert R."/>
            <person name="Binder M."/>
            <person name="Bloem J."/>
            <person name="Labutti K."/>
            <person name="Salamov A."/>
            <person name="Andreopoulos B."/>
            <person name="Baker S.E."/>
            <person name="Barry K."/>
            <person name="Bills G."/>
            <person name="Bluhm B.H."/>
            <person name="Cannon C."/>
            <person name="Castanera R."/>
            <person name="Culley D.E."/>
            <person name="Daum C."/>
            <person name="Ezra D."/>
            <person name="Gonzalez J.B."/>
            <person name="Henrissat B."/>
            <person name="Kuo A."/>
            <person name="Liang C."/>
            <person name="Lipzen A."/>
            <person name="Lutzoni F."/>
            <person name="Magnuson J."/>
            <person name="Mondo S."/>
            <person name="Nolan M."/>
            <person name="Ohm R."/>
            <person name="Pangilinan J."/>
            <person name="Park H.-J."/>
            <person name="Ramirez L."/>
            <person name="Alfaro M."/>
            <person name="Sun H."/>
            <person name="Tritt A."/>
            <person name="Yoshinaga Y."/>
            <person name="Zwiers L.-H."/>
            <person name="Turgeon B.G."/>
            <person name="Goodwin S.B."/>
            <person name="Spatafora J.W."/>
            <person name="Crous P.W."/>
            <person name="Grigoriev I.V."/>
        </authorList>
    </citation>
    <scope>NUCLEOTIDE SEQUENCE</scope>
    <source>
        <strain evidence="2">P77</strain>
    </source>
</reference>
<keyword evidence="3" id="KW-1185">Reference proteome</keyword>
<evidence type="ECO:0000313" key="3">
    <source>
        <dbReference type="Proteomes" id="UP000800040"/>
    </source>
</evidence>
<accession>A0A6A5KSE7</accession>
<organism evidence="2 3">
    <name type="scientific">Decorospora gaudefroyi</name>
    <dbReference type="NCBI Taxonomy" id="184978"/>
    <lineage>
        <taxon>Eukaryota</taxon>
        <taxon>Fungi</taxon>
        <taxon>Dikarya</taxon>
        <taxon>Ascomycota</taxon>
        <taxon>Pezizomycotina</taxon>
        <taxon>Dothideomycetes</taxon>
        <taxon>Pleosporomycetidae</taxon>
        <taxon>Pleosporales</taxon>
        <taxon>Pleosporineae</taxon>
        <taxon>Pleosporaceae</taxon>
        <taxon>Decorospora</taxon>
    </lineage>
</organism>
<feature type="region of interest" description="Disordered" evidence="1">
    <location>
        <begin position="116"/>
        <end position="161"/>
    </location>
</feature>
<feature type="compositionally biased region" description="Low complexity" evidence="1">
    <location>
        <begin position="124"/>
        <end position="136"/>
    </location>
</feature>
<sequence>MKLAINATLGAVTWVTYLLNSFLGATNDVAWFFSDAEVSHLLLAHVNCSFPTPRCVRDAKAAGVALAKAHDDTYWAKVGEEAAQAEQIRLKKQAYDGSVADAFTKAKKYDLLLQNPPNAQSFKTSTPTSPTTTSSSAKSPQRPRSCEMPIDDTSPLVKRPS</sequence>
<dbReference type="AlphaFoldDB" id="A0A6A5KSE7"/>
<dbReference type="Proteomes" id="UP000800040">
    <property type="component" value="Unassembled WGS sequence"/>
</dbReference>
<protein>
    <submittedName>
        <fullName evidence="2">Uncharacterized protein</fullName>
    </submittedName>
</protein>
<evidence type="ECO:0000313" key="2">
    <source>
        <dbReference type="EMBL" id="KAF1837826.1"/>
    </source>
</evidence>
<proteinExistence type="predicted"/>
<evidence type="ECO:0000256" key="1">
    <source>
        <dbReference type="SAM" id="MobiDB-lite"/>
    </source>
</evidence>
<name>A0A6A5KSE7_9PLEO</name>
<dbReference type="EMBL" id="ML975257">
    <property type="protein sequence ID" value="KAF1837826.1"/>
    <property type="molecule type" value="Genomic_DNA"/>
</dbReference>